<organism evidence="3 4">
    <name type="scientific">Ephemerocybe angulata</name>
    <dbReference type="NCBI Taxonomy" id="980116"/>
    <lineage>
        <taxon>Eukaryota</taxon>
        <taxon>Fungi</taxon>
        <taxon>Dikarya</taxon>
        <taxon>Basidiomycota</taxon>
        <taxon>Agaricomycotina</taxon>
        <taxon>Agaricomycetes</taxon>
        <taxon>Agaricomycetidae</taxon>
        <taxon>Agaricales</taxon>
        <taxon>Agaricineae</taxon>
        <taxon>Psathyrellaceae</taxon>
        <taxon>Ephemerocybe</taxon>
    </lineage>
</organism>
<feature type="region of interest" description="Disordered" evidence="1">
    <location>
        <begin position="140"/>
        <end position="159"/>
    </location>
</feature>
<feature type="chain" id="PRO_5034096618" description="Cellobiose dehydrogenase cytochrome domain-containing protein" evidence="2">
    <location>
        <begin position="21"/>
        <end position="228"/>
    </location>
</feature>
<comment type="caution">
    <text evidence="3">The sequence shown here is derived from an EMBL/GenBank/DDBJ whole genome shotgun (WGS) entry which is preliminary data.</text>
</comment>
<sequence>MRVGFSIVCALALKGGWVLAQGDTVERVEHGTVPYQFGFAALNTSSSNANNTGAPMVLGAGGATGGVTVYSTSTWNSFPYGSLNTFALVNNALRGFYEDGTWAINATSVNPGDALTWIASRMYSAPQEKNAVYSIVTSTRHEGGGSEVESSDSPGGGGRYPILAAYGKTDLWSLCPDKSSSRPQTRLVYDVPSISDPPPSWLTFDPKSCYGVVVNVVPVSHGGTGSGA</sequence>
<dbReference type="OrthoDB" id="2844016at2759"/>
<keyword evidence="4" id="KW-1185">Reference proteome</keyword>
<name>A0A8H6HV36_9AGAR</name>
<evidence type="ECO:0008006" key="5">
    <source>
        <dbReference type="Google" id="ProtNLM"/>
    </source>
</evidence>
<gene>
    <name evidence="3" type="ORF">DFP72DRAFT_901631</name>
</gene>
<feature type="signal peptide" evidence="2">
    <location>
        <begin position="1"/>
        <end position="20"/>
    </location>
</feature>
<reference evidence="3 4" key="1">
    <citation type="submission" date="2020-07" db="EMBL/GenBank/DDBJ databases">
        <title>Comparative genomics of pyrophilous fungi reveals a link between fire events and developmental genes.</title>
        <authorList>
            <consortium name="DOE Joint Genome Institute"/>
            <person name="Steindorff A.S."/>
            <person name="Carver A."/>
            <person name="Calhoun S."/>
            <person name="Stillman K."/>
            <person name="Liu H."/>
            <person name="Lipzen A."/>
            <person name="Pangilinan J."/>
            <person name="Labutti K."/>
            <person name="Bruns T.D."/>
            <person name="Grigoriev I.V."/>
        </authorList>
    </citation>
    <scope>NUCLEOTIDE SEQUENCE [LARGE SCALE GENOMIC DNA]</scope>
    <source>
        <strain evidence="3 4">CBS 144469</strain>
    </source>
</reference>
<dbReference type="Proteomes" id="UP000521943">
    <property type="component" value="Unassembled WGS sequence"/>
</dbReference>
<evidence type="ECO:0000256" key="2">
    <source>
        <dbReference type="SAM" id="SignalP"/>
    </source>
</evidence>
<keyword evidence="2" id="KW-0732">Signal</keyword>
<dbReference type="AlphaFoldDB" id="A0A8H6HV36"/>
<evidence type="ECO:0000313" key="4">
    <source>
        <dbReference type="Proteomes" id="UP000521943"/>
    </source>
</evidence>
<dbReference type="EMBL" id="JACGCI010000039">
    <property type="protein sequence ID" value="KAF6753415.1"/>
    <property type="molecule type" value="Genomic_DNA"/>
</dbReference>
<proteinExistence type="predicted"/>
<protein>
    <recommendedName>
        <fullName evidence="5">Cellobiose dehydrogenase cytochrome domain-containing protein</fullName>
    </recommendedName>
</protein>
<evidence type="ECO:0000256" key="1">
    <source>
        <dbReference type="SAM" id="MobiDB-lite"/>
    </source>
</evidence>
<evidence type="ECO:0000313" key="3">
    <source>
        <dbReference type="EMBL" id="KAF6753415.1"/>
    </source>
</evidence>
<accession>A0A8H6HV36</accession>